<dbReference type="InterPro" id="IPR050059">
    <property type="entry name" value="ATP_synthase_B_chain"/>
</dbReference>
<keyword evidence="4 13" id="KW-0812">Transmembrane</keyword>
<feature type="region of interest" description="Disordered" evidence="15">
    <location>
        <begin position="1"/>
        <end position="54"/>
    </location>
</feature>
<feature type="coiled-coil region" evidence="14">
    <location>
        <begin position="87"/>
        <end position="168"/>
    </location>
</feature>
<feature type="compositionally biased region" description="Basic and acidic residues" evidence="15">
    <location>
        <begin position="28"/>
        <end position="48"/>
    </location>
</feature>
<keyword evidence="6 13" id="KW-1133">Transmembrane helix</keyword>
<keyword evidence="9 13" id="KW-0066">ATP synthesis</keyword>
<dbReference type="Proteomes" id="UP001370348">
    <property type="component" value="Chromosome"/>
</dbReference>
<feature type="region of interest" description="Disordered" evidence="15">
    <location>
        <begin position="215"/>
        <end position="282"/>
    </location>
</feature>
<protein>
    <recommendedName>
        <fullName evidence="13">ATP synthase subunit b</fullName>
    </recommendedName>
    <alternativeName>
        <fullName evidence="13">ATP synthase F(0) sector subunit b</fullName>
    </alternativeName>
    <alternativeName>
        <fullName evidence="13">ATPase subunit I</fullName>
    </alternativeName>
    <alternativeName>
        <fullName evidence="13">F-type ATPase subunit b</fullName>
        <shortName evidence="13">F-ATPase subunit b</shortName>
    </alternativeName>
</protein>
<feature type="compositionally biased region" description="Low complexity" evidence="15">
    <location>
        <begin position="7"/>
        <end position="26"/>
    </location>
</feature>
<keyword evidence="13" id="KW-1003">Cell membrane</keyword>
<proteinExistence type="inferred from homology"/>
<dbReference type="EMBL" id="CP089984">
    <property type="protein sequence ID" value="WXB16690.1"/>
    <property type="molecule type" value="Genomic_DNA"/>
</dbReference>
<comment type="subunit">
    <text evidence="13">F-type ATPases have 2 components, F(1) - the catalytic core - and F(0) - the membrane proton channel. F(1) has five subunits: alpha(3), beta(3), gamma(1), delta(1), epsilon(1). F(0) has three main subunits: a(1), b(2) and c(10-14). The alpha and beta chains form an alternating ring which encloses part of the gamma chain. F(1) is attached to F(0) by a central stalk formed by the gamma and epsilon chains, while a peripheral stalk is formed by the delta and b chains.</text>
</comment>
<evidence type="ECO:0000256" key="13">
    <source>
        <dbReference type="HAMAP-Rule" id="MF_01398"/>
    </source>
</evidence>
<evidence type="ECO:0000256" key="6">
    <source>
        <dbReference type="ARBA" id="ARBA00022989"/>
    </source>
</evidence>
<comment type="similarity">
    <text evidence="1 13">Belongs to the ATPase B chain family.</text>
</comment>
<dbReference type="RefSeq" id="WP_394826317.1">
    <property type="nucleotide sequence ID" value="NZ_CP089984.1"/>
</dbReference>
<evidence type="ECO:0000313" key="17">
    <source>
        <dbReference type="Proteomes" id="UP001370348"/>
    </source>
</evidence>
<comment type="function">
    <text evidence="10 13">F(1)F(0) ATP synthase produces ATP from ADP in the presence of a proton or sodium gradient. F-type ATPases consist of two structural domains, F(1) containing the extramembraneous catalytic core and F(0) containing the membrane proton channel, linked together by a central stalk and a peripheral stalk. During catalysis, ATP synthesis in the catalytic domain of F(1) is coupled via a rotary mechanism of the central stalk subunits to proton translocation.</text>
</comment>
<evidence type="ECO:0000256" key="1">
    <source>
        <dbReference type="ARBA" id="ARBA00005513"/>
    </source>
</evidence>
<evidence type="ECO:0000256" key="12">
    <source>
        <dbReference type="ARBA" id="ARBA00037847"/>
    </source>
</evidence>
<comment type="function">
    <text evidence="11">Component of the F(0) channel, it forms part of the peripheral stalk, linking F(1) to F(0). The b'-subunit is a diverged and duplicated form of b found in plants and photosynthetic bacteria.</text>
</comment>
<keyword evidence="3 13" id="KW-0138">CF(0)</keyword>
<organism evidence="16 17">
    <name type="scientific">Pendulispora albinea</name>
    <dbReference type="NCBI Taxonomy" id="2741071"/>
    <lineage>
        <taxon>Bacteria</taxon>
        <taxon>Pseudomonadati</taxon>
        <taxon>Myxococcota</taxon>
        <taxon>Myxococcia</taxon>
        <taxon>Myxococcales</taxon>
        <taxon>Sorangiineae</taxon>
        <taxon>Pendulisporaceae</taxon>
        <taxon>Pendulispora</taxon>
    </lineage>
</organism>
<evidence type="ECO:0000256" key="4">
    <source>
        <dbReference type="ARBA" id="ARBA00022692"/>
    </source>
</evidence>
<evidence type="ECO:0000256" key="2">
    <source>
        <dbReference type="ARBA" id="ARBA00022448"/>
    </source>
</evidence>
<keyword evidence="17" id="KW-1185">Reference proteome</keyword>
<evidence type="ECO:0000256" key="5">
    <source>
        <dbReference type="ARBA" id="ARBA00022781"/>
    </source>
</evidence>
<comment type="subcellular location">
    <subcellularLocation>
        <location evidence="13">Cell membrane</location>
        <topology evidence="13">Single-pass membrane protein</topology>
    </subcellularLocation>
    <subcellularLocation>
        <location evidence="12">Endomembrane system</location>
        <topology evidence="12">Single-pass membrane protein</topology>
    </subcellularLocation>
</comment>
<evidence type="ECO:0000256" key="10">
    <source>
        <dbReference type="ARBA" id="ARBA00025198"/>
    </source>
</evidence>
<keyword evidence="5 13" id="KW-0375">Hydrogen ion transport</keyword>
<dbReference type="PANTHER" id="PTHR33445">
    <property type="entry name" value="ATP SYNTHASE SUBUNIT B', CHLOROPLASTIC"/>
    <property type="match status" value="1"/>
</dbReference>
<evidence type="ECO:0000256" key="15">
    <source>
        <dbReference type="SAM" id="MobiDB-lite"/>
    </source>
</evidence>
<name>A0ABZ2M294_9BACT</name>
<evidence type="ECO:0000256" key="7">
    <source>
        <dbReference type="ARBA" id="ARBA00023065"/>
    </source>
</evidence>
<keyword evidence="14" id="KW-0175">Coiled coil</keyword>
<keyword evidence="7 13" id="KW-0406">Ion transport</keyword>
<dbReference type="InterPro" id="IPR002146">
    <property type="entry name" value="ATP_synth_b/b'su_bac/chlpt"/>
</dbReference>
<evidence type="ECO:0000313" key="16">
    <source>
        <dbReference type="EMBL" id="WXB16690.1"/>
    </source>
</evidence>
<evidence type="ECO:0000256" key="11">
    <source>
        <dbReference type="ARBA" id="ARBA00025614"/>
    </source>
</evidence>
<evidence type="ECO:0000256" key="8">
    <source>
        <dbReference type="ARBA" id="ARBA00023136"/>
    </source>
</evidence>
<evidence type="ECO:0000256" key="14">
    <source>
        <dbReference type="SAM" id="Coils"/>
    </source>
</evidence>
<sequence length="282" mass="30288">MQHEQHGQQQGHGAAESGHGAHTAGGDEAEHGEGGGHGQGAHEGHHGPGDINWFTFGNPKQPPLIANLINFAILVWVFWRFGREPIAKALSRRREDIKQKIDEAQRIKREAKERAKKYQKNLENLEAEKDEAQKALVIAGNADKERILREAEAAAGRMERDAKALLASEIAQLKQDLSRETVEMAMTAAEELVRARITASDHERLAEEFLQDLAARNAKDKPTSPASGTRGPSGAGGGSARPPVLPRPASVPPRAVTSPNPNGANAPVPFPPNTSLPTGGSE</sequence>
<reference evidence="16 17" key="1">
    <citation type="submission" date="2021-12" db="EMBL/GenBank/DDBJ databases">
        <title>Discovery of the Pendulisporaceae a myxobacterial family with distinct sporulation behavior and unique specialized metabolism.</title>
        <authorList>
            <person name="Garcia R."/>
            <person name="Popoff A."/>
            <person name="Bader C.D."/>
            <person name="Loehr J."/>
            <person name="Walesch S."/>
            <person name="Walt C."/>
            <person name="Boldt J."/>
            <person name="Bunk B."/>
            <person name="Haeckl F.J.F.P.J."/>
            <person name="Gunesch A.P."/>
            <person name="Birkelbach J."/>
            <person name="Nuebel U."/>
            <person name="Pietschmann T."/>
            <person name="Bach T."/>
            <person name="Mueller R."/>
        </authorList>
    </citation>
    <scope>NUCLEOTIDE SEQUENCE [LARGE SCALE GENOMIC DNA]</scope>
    <source>
        <strain evidence="16 17">MSr11954</strain>
    </source>
</reference>
<keyword evidence="2 13" id="KW-0813">Transport</keyword>
<evidence type="ECO:0000256" key="9">
    <source>
        <dbReference type="ARBA" id="ARBA00023310"/>
    </source>
</evidence>
<keyword evidence="8 13" id="KW-0472">Membrane</keyword>
<dbReference type="HAMAP" id="MF_01398">
    <property type="entry name" value="ATP_synth_b_bprime"/>
    <property type="match status" value="1"/>
</dbReference>
<evidence type="ECO:0000256" key="3">
    <source>
        <dbReference type="ARBA" id="ARBA00022547"/>
    </source>
</evidence>
<accession>A0ABZ2M294</accession>
<gene>
    <name evidence="13" type="primary">atpF</name>
    <name evidence="16" type="ORF">LZC94_05280</name>
</gene>
<dbReference type="Pfam" id="PF00430">
    <property type="entry name" value="ATP-synt_B"/>
    <property type="match status" value="1"/>
</dbReference>
<dbReference type="PANTHER" id="PTHR33445:SF2">
    <property type="entry name" value="ATP SYNTHASE SUBUNIT B', CHLOROPLASTIC"/>
    <property type="match status" value="1"/>
</dbReference>
<dbReference type="CDD" id="cd06503">
    <property type="entry name" value="ATP-synt_Fo_b"/>
    <property type="match status" value="1"/>
</dbReference>